<comment type="caution">
    <text evidence="6">Lacks conserved residue(s) required for the propagation of feature annotation.</text>
</comment>
<keyword evidence="8" id="KW-1185">Reference proteome</keyword>
<evidence type="ECO:0000256" key="2">
    <source>
        <dbReference type="ARBA" id="ARBA00008573"/>
    </source>
</evidence>
<dbReference type="OrthoDB" id="10009287at2759"/>
<dbReference type="EMBL" id="KB467831">
    <property type="protein sequence ID" value="PCH33154.1"/>
    <property type="molecule type" value="Genomic_DNA"/>
</dbReference>
<evidence type="ECO:0000256" key="6">
    <source>
        <dbReference type="RuleBase" id="RU362006"/>
    </source>
</evidence>
<comment type="similarity">
    <text evidence="2 6">Belongs to the DP1 family.</text>
</comment>
<dbReference type="OMA" id="DTQYWVV"/>
<keyword evidence="3 6" id="KW-0812">Transmembrane</keyword>
<evidence type="ECO:0000256" key="1">
    <source>
        <dbReference type="ARBA" id="ARBA00004141"/>
    </source>
</evidence>
<evidence type="ECO:0000313" key="7">
    <source>
        <dbReference type="EMBL" id="PCH33154.1"/>
    </source>
</evidence>
<evidence type="ECO:0000256" key="5">
    <source>
        <dbReference type="ARBA" id="ARBA00023136"/>
    </source>
</evidence>
<proteinExistence type="inferred from homology"/>
<dbReference type="Pfam" id="PF03134">
    <property type="entry name" value="TB2_DP1_HVA22"/>
    <property type="match status" value="1"/>
</dbReference>
<dbReference type="GO" id="GO:0016020">
    <property type="term" value="C:membrane"/>
    <property type="evidence" value="ECO:0007669"/>
    <property type="project" value="UniProtKB-SubCell"/>
</dbReference>
<evidence type="ECO:0000256" key="4">
    <source>
        <dbReference type="ARBA" id="ARBA00022989"/>
    </source>
</evidence>
<dbReference type="STRING" id="742152.A0A2H3J927"/>
<dbReference type="PANTHER" id="PTHR12300:SF161">
    <property type="entry name" value="RECEPTOR EXPRESSION-ENHANCING PROTEIN"/>
    <property type="match status" value="1"/>
</dbReference>
<keyword evidence="5 6" id="KW-0472">Membrane</keyword>
<sequence>MSATQKLQQHPAFQQAADKFSYYIHQLDKELSKYSIFNVFEQRTQVPKSYAFIGGVVFLAILHSINSFAAPVSNLVGWVLPAYLSVKAIESPGHQDDVQWLTYWVVFGFFNFYESLALRVVLYYFPWYFVFKSVFILWLQLPAFRGAQSLYGTVVRPVFVNVHQRTVVTTNVEPTTADGLRDRVASATE</sequence>
<dbReference type="InterPro" id="IPR004345">
    <property type="entry name" value="TB2_DP1_HVA22"/>
</dbReference>
<comment type="subcellular location">
    <subcellularLocation>
        <location evidence="1 6">Membrane</location>
        <topology evidence="1 6">Multi-pass membrane protein</topology>
    </subcellularLocation>
</comment>
<dbReference type="AlphaFoldDB" id="A0A2H3J927"/>
<keyword evidence="4 6" id="KW-1133">Transmembrane helix</keyword>
<name>A0A2H3J927_WOLCO</name>
<dbReference type="Proteomes" id="UP000218811">
    <property type="component" value="Unassembled WGS sequence"/>
</dbReference>
<gene>
    <name evidence="7" type="ORF">WOLCODRAFT_134949</name>
</gene>
<feature type="transmembrane region" description="Helical" evidence="6">
    <location>
        <begin position="50"/>
        <end position="70"/>
    </location>
</feature>
<reference evidence="7 8" key="1">
    <citation type="journal article" date="2012" name="Science">
        <title>The Paleozoic origin of enzymatic lignin decomposition reconstructed from 31 fungal genomes.</title>
        <authorList>
            <person name="Floudas D."/>
            <person name="Binder M."/>
            <person name="Riley R."/>
            <person name="Barry K."/>
            <person name="Blanchette R.A."/>
            <person name="Henrissat B."/>
            <person name="Martinez A.T."/>
            <person name="Otillar R."/>
            <person name="Spatafora J.W."/>
            <person name="Yadav J.S."/>
            <person name="Aerts A."/>
            <person name="Benoit I."/>
            <person name="Boyd A."/>
            <person name="Carlson A."/>
            <person name="Copeland A."/>
            <person name="Coutinho P.M."/>
            <person name="de Vries R.P."/>
            <person name="Ferreira P."/>
            <person name="Findley K."/>
            <person name="Foster B."/>
            <person name="Gaskell J."/>
            <person name="Glotzer D."/>
            <person name="Gorecki P."/>
            <person name="Heitman J."/>
            <person name="Hesse C."/>
            <person name="Hori C."/>
            <person name="Igarashi K."/>
            <person name="Jurgens J.A."/>
            <person name="Kallen N."/>
            <person name="Kersten P."/>
            <person name="Kohler A."/>
            <person name="Kuees U."/>
            <person name="Kumar T.K.A."/>
            <person name="Kuo A."/>
            <person name="LaButti K."/>
            <person name="Larrondo L.F."/>
            <person name="Lindquist E."/>
            <person name="Ling A."/>
            <person name="Lombard V."/>
            <person name="Lucas S."/>
            <person name="Lundell T."/>
            <person name="Martin R."/>
            <person name="McLaughlin D.J."/>
            <person name="Morgenstern I."/>
            <person name="Morin E."/>
            <person name="Murat C."/>
            <person name="Nagy L.G."/>
            <person name="Nolan M."/>
            <person name="Ohm R.A."/>
            <person name="Patyshakuliyeva A."/>
            <person name="Rokas A."/>
            <person name="Ruiz-Duenas F.J."/>
            <person name="Sabat G."/>
            <person name="Salamov A."/>
            <person name="Samejima M."/>
            <person name="Schmutz J."/>
            <person name="Slot J.C."/>
            <person name="St John F."/>
            <person name="Stenlid J."/>
            <person name="Sun H."/>
            <person name="Sun S."/>
            <person name="Syed K."/>
            <person name="Tsang A."/>
            <person name="Wiebenga A."/>
            <person name="Young D."/>
            <person name="Pisabarro A."/>
            <person name="Eastwood D.C."/>
            <person name="Martin F."/>
            <person name="Cullen D."/>
            <person name="Grigoriev I.V."/>
            <person name="Hibbett D.S."/>
        </authorList>
    </citation>
    <scope>NUCLEOTIDE SEQUENCE [LARGE SCALE GENOMIC DNA]</scope>
    <source>
        <strain evidence="7 8">MD-104</strain>
    </source>
</reference>
<organism evidence="7 8">
    <name type="scientific">Wolfiporia cocos (strain MD-104)</name>
    <name type="common">Brown rot fungus</name>
    <dbReference type="NCBI Taxonomy" id="742152"/>
    <lineage>
        <taxon>Eukaryota</taxon>
        <taxon>Fungi</taxon>
        <taxon>Dikarya</taxon>
        <taxon>Basidiomycota</taxon>
        <taxon>Agaricomycotina</taxon>
        <taxon>Agaricomycetes</taxon>
        <taxon>Polyporales</taxon>
        <taxon>Phaeolaceae</taxon>
        <taxon>Wolfiporia</taxon>
    </lineage>
</organism>
<protein>
    <recommendedName>
        <fullName evidence="6">Protein YOP1</fullName>
    </recommendedName>
</protein>
<accession>A0A2H3J927</accession>
<evidence type="ECO:0000256" key="3">
    <source>
        <dbReference type="ARBA" id="ARBA00022692"/>
    </source>
</evidence>
<dbReference type="PANTHER" id="PTHR12300">
    <property type="entry name" value="HVA22-LIKE PROTEINS"/>
    <property type="match status" value="1"/>
</dbReference>
<evidence type="ECO:0000313" key="8">
    <source>
        <dbReference type="Proteomes" id="UP000218811"/>
    </source>
</evidence>